<evidence type="ECO:0000256" key="2">
    <source>
        <dbReference type="ARBA" id="ARBA00007738"/>
    </source>
</evidence>
<protein>
    <recommendedName>
        <fullName evidence="3">histone deacetylase</fullName>
        <ecNumber evidence="3">3.5.1.98</ecNumber>
    </recommendedName>
</protein>
<feature type="compositionally biased region" description="Basic and acidic residues" evidence="11">
    <location>
        <begin position="245"/>
        <end position="256"/>
    </location>
</feature>
<evidence type="ECO:0000256" key="3">
    <source>
        <dbReference type="ARBA" id="ARBA00012111"/>
    </source>
</evidence>
<dbReference type="Proteomes" id="UP000515152">
    <property type="component" value="Chromosome 11"/>
</dbReference>
<dbReference type="EC" id="3.5.1.98" evidence="3"/>
<evidence type="ECO:0000313" key="14">
    <source>
        <dbReference type="RefSeq" id="XP_031432616.1"/>
    </source>
</evidence>
<dbReference type="InterPro" id="IPR024643">
    <property type="entry name" value="Hist_deacetylase_Gln_rich_N"/>
</dbReference>
<feature type="compositionally biased region" description="Low complexity" evidence="11">
    <location>
        <begin position="305"/>
        <end position="316"/>
    </location>
</feature>
<keyword evidence="9" id="KW-0539">Nucleus</keyword>
<feature type="domain" description="Histone deacetylase glutamine rich N-terminal" evidence="12">
    <location>
        <begin position="68"/>
        <end position="151"/>
    </location>
</feature>
<dbReference type="Pfam" id="PF12203">
    <property type="entry name" value="HDAC4_Gln"/>
    <property type="match status" value="1"/>
</dbReference>
<evidence type="ECO:0000256" key="8">
    <source>
        <dbReference type="ARBA" id="ARBA00023163"/>
    </source>
</evidence>
<evidence type="ECO:0000256" key="4">
    <source>
        <dbReference type="ARBA" id="ARBA00022491"/>
    </source>
</evidence>
<evidence type="ECO:0000256" key="10">
    <source>
        <dbReference type="ARBA" id="ARBA00048287"/>
    </source>
</evidence>
<comment type="subcellular location">
    <subcellularLocation>
        <location evidence="1">Nucleus</location>
    </subcellularLocation>
</comment>
<comment type="similarity">
    <text evidence="2">Belongs to the histone deacetylase family. HD type 2 subfamily.</text>
</comment>
<feature type="compositionally biased region" description="Basic and acidic residues" evidence="11">
    <location>
        <begin position="536"/>
        <end position="549"/>
    </location>
</feature>
<reference evidence="14" key="1">
    <citation type="submission" date="2025-08" db="UniProtKB">
        <authorList>
            <consortium name="RefSeq"/>
        </authorList>
    </citation>
    <scope>IDENTIFICATION</scope>
</reference>
<keyword evidence="13" id="KW-1185">Reference proteome</keyword>
<dbReference type="CTD" id="393789"/>
<dbReference type="Gene3D" id="6.10.250.1550">
    <property type="match status" value="1"/>
</dbReference>
<dbReference type="RefSeq" id="XP_031432616.1">
    <property type="nucleotide sequence ID" value="XM_031576756.1"/>
</dbReference>
<comment type="catalytic activity">
    <reaction evidence="10">
        <text>N(6)-acetyl-L-lysyl-[histone] + H2O = L-lysyl-[histone] + acetate</text>
        <dbReference type="Rhea" id="RHEA:58196"/>
        <dbReference type="Rhea" id="RHEA-COMP:9845"/>
        <dbReference type="Rhea" id="RHEA-COMP:11338"/>
        <dbReference type="ChEBI" id="CHEBI:15377"/>
        <dbReference type="ChEBI" id="CHEBI:29969"/>
        <dbReference type="ChEBI" id="CHEBI:30089"/>
        <dbReference type="ChEBI" id="CHEBI:61930"/>
        <dbReference type="EC" id="3.5.1.98"/>
    </reaction>
</comment>
<sequence length="623" mass="69248">MLQTIYEGNLCFSTDSTYQQQQLASQHNMHNVNDSVNMKQEGVLSVEPVSPLDLRTDVRLPGPGPGPEAALWERQLQEELLLIQKQQQLQKQLLISEFQKQHENLLRQHQAQLQEHLKLQQELQTMKQKQKQKLLQKEKQQQEEQNHEREQDGLLHEQQSAPLRSRERYREGAVASTQVKQKLQEFLLSKTPKDALSTGSQPSLSLSLSPKQWYIACHHTSLDPSSPPLGDTLPPSKLILPLSQDGRDDFPLRKTASEPNLKIRSRLKQKVVERRSSPLLKKNEGTIATPFKKRALELLEAAETNPRGSGPGSPNGAHSAIGAENGPSSLPTTTRTERWPSQPRLFGPDGSVSVLSLYTSPSLPNITLGLAASSAISAAPGGGGGGVSSVLRHGLPTQMLGPVPMPVSLESKAGSSQQALLQHLLQKEQIRQQKIISSGQCSASPQCLSPLATKESSLSSSGRPKLPRHHRPLNRTQSVPLPQSTLAQLVIQQQHFLEKQKHYQQQVPFSKLLCQPIEQPRQPSIHLLESEDEQQDKEPREQSMLEERSPSGGVIRKHSRSNGTFFTDQQLKDSHGSPNPAPIHEKIIKVKEEPTDSDEEVPPKQVPTYHPELKGRLVIQAIV</sequence>
<evidence type="ECO:0000259" key="12">
    <source>
        <dbReference type="Pfam" id="PF12203"/>
    </source>
</evidence>
<dbReference type="KEGG" id="char:105906404"/>
<feature type="region of interest" description="Disordered" evidence="11">
    <location>
        <begin position="452"/>
        <end position="480"/>
    </location>
</feature>
<dbReference type="PANTHER" id="PTHR45364">
    <property type="entry name" value="HISTONE DEACETYLASE 9-RELATED"/>
    <property type="match status" value="1"/>
</dbReference>
<evidence type="ECO:0000313" key="13">
    <source>
        <dbReference type="Proteomes" id="UP000515152"/>
    </source>
</evidence>
<gene>
    <name evidence="14" type="primary">hdac9b</name>
</gene>
<dbReference type="OrthoDB" id="5232919at2759"/>
<name>A0A6P8G8F7_CLUHA</name>
<evidence type="ECO:0000256" key="7">
    <source>
        <dbReference type="ARBA" id="ARBA00023015"/>
    </source>
</evidence>
<accession>A0A6P8G8F7</accession>
<feature type="region of interest" description="Disordered" evidence="11">
    <location>
        <begin position="304"/>
        <end position="345"/>
    </location>
</feature>
<feature type="region of interest" description="Disordered" evidence="11">
    <location>
        <begin position="224"/>
        <end position="257"/>
    </location>
</feature>
<feature type="compositionally biased region" description="Basic and acidic residues" evidence="11">
    <location>
        <begin position="135"/>
        <end position="155"/>
    </location>
</feature>
<proteinExistence type="inferred from homology"/>
<feature type="region of interest" description="Disordered" evidence="11">
    <location>
        <begin position="130"/>
        <end position="174"/>
    </location>
</feature>
<dbReference type="GeneID" id="105906404"/>
<evidence type="ECO:0000256" key="5">
    <source>
        <dbReference type="ARBA" id="ARBA00022801"/>
    </source>
</evidence>
<dbReference type="GO" id="GO:0005634">
    <property type="term" value="C:nucleus"/>
    <property type="evidence" value="ECO:0007669"/>
    <property type="project" value="UniProtKB-SubCell"/>
</dbReference>
<keyword evidence="7" id="KW-0805">Transcription regulation</keyword>
<keyword evidence="6" id="KW-0156">Chromatin regulator</keyword>
<dbReference type="PANTHER" id="PTHR45364:SF11">
    <property type="entry name" value="HISTONE DEACETYLASE 9"/>
    <property type="match status" value="1"/>
</dbReference>
<keyword evidence="4" id="KW-0678">Repressor</keyword>
<dbReference type="GO" id="GO:0141221">
    <property type="term" value="F:histone deacetylase activity, hydrolytic mechanism"/>
    <property type="evidence" value="ECO:0007669"/>
    <property type="project" value="UniProtKB-EC"/>
</dbReference>
<evidence type="ECO:0000256" key="11">
    <source>
        <dbReference type="SAM" id="MobiDB-lite"/>
    </source>
</evidence>
<keyword evidence="5" id="KW-0378">Hydrolase</keyword>
<feature type="region of interest" description="Disordered" evidence="11">
    <location>
        <begin position="526"/>
        <end position="609"/>
    </location>
</feature>
<feature type="compositionally biased region" description="Basic and acidic residues" evidence="11">
    <location>
        <begin position="583"/>
        <end position="594"/>
    </location>
</feature>
<dbReference type="AlphaFoldDB" id="A0A6P8G8F7"/>
<evidence type="ECO:0000256" key="1">
    <source>
        <dbReference type="ARBA" id="ARBA00004123"/>
    </source>
</evidence>
<organism evidence="13 14">
    <name type="scientific">Clupea harengus</name>
    <name type="common">Atlantic herring</name>
    <dbReference type="NCBI Taxonomy" id="7950"/>
    <lineage>
        <taxon>Eukaryota</taxon>
        <taxon>Metazoa</taxon>
        <taxon>Chordata</taxon>
        <taxon>Craniata</taxon>
        <taxon>Vertebrata</taxon>
        <taxon>Euteleostomi</taxon>
        <taxon>Actinopterygii</taxon>
        <taxon>Neopterygii</taxon>
        <taxon>Teleostei</taxon>
        <taxon>Clupei</taxon>
        <taxon>Clupeiformes</taxon>
        <taxon>Clupeoidei</taxon>
        <taxon>Clupeidae</taxon>
        <taxon>Clupea</taxon>
    </lineage>
</organism>
<evidence type="ECO:0000256" key="9">
    <source>
        <dbReference type="ARBA" id="ARBA00023242"/>
    </source>
</evidence>
<evidence type="ECO:0000256" key="6">
    <source>
        <dbReference type="ARBA" id="ARBA00022853"/>
    </source>
</evidence>
<keyword evidence="8" id="KW-0804">Transcription</keyword>